<evidence type="ECO:0000313" key="1">
    <source>
        <dbReference type="EMBL" id="RNI38880.1"/>
    </source>
</evidence>
<evidence type="ECO:0000313" key="2">
    <source>
        <dbReference type="Proteomes" id="UP000267223"/>
    </source>
</evidence>
<keyword evidence="2" id="KW-1185">Reference proteome</keyword>
<sequence>MNPELILIPGLNNHRISLLFQSHDFCYQQKFEIVQKRIKFMPEEINCIICNHPANIKLENLEGYQEGETFTIYHCSSCNTSFAWPHVINENIYDKIYSHADIIPGYSRYTLYANEITSQKNPLDYLANKEAVYFSIKEILEKDVGKEARILEVGAGLGYLTYAIRKEGFNIVGLDISSDAVEQAKIKFGDYFICGDIYEFRNDNEGRFDVIILTEVIEHISDPAGFCDALLKLIKNDGQLIITTPNKSSFSSEEIWETELPPVHLTWLSETSFKSIAKQKNLSLSFFNFSDFNKTHIDVTRFIFYNQFYKIKNRAPVLDRNGKVIIPAPLRKAKGTKGKLKIAFKKYFKPFFIQFLTHKKNINRNNVLCVILKKNR</sequence>
<dbReference type="GO" id="GO:0008168">
    <property type="term" value="F:methyltransferase activity"/>
    <property type="evidence" value="ECO:0007669"/>
    <property type="project" value="UniProtKB-KW"/>
</dbReference>
<dbReference type="InterPro" id="IPR029063">
    <property type="entry name" value="SAM-dependent_MTases_sf"/>
</dbReference>
<dbReference type="PANTHER" id="PTHR43861">
    <property type="entry name" value="TRANS-ACONITATE 2-METHYLTRANSFERASE-RELATED"/>
    <property type="match status" value="1"/>
</dbReference>
<keyword evidence="1" id="KW-0489">Methyltransferase</keyword>
<comment type="caution">
    <text evidence="1">The sequence shown here is derived from an EMBL/GenBank/DDBJ whole genome shotgun (WGS) entry which is preliminary data.</text>
</comment>
<dbReference type="SUPFAM" id="SSF53335">
    <property type="entry name" value="S-adenosyl-L-methionine-dependent methyltransferases"/>
    <property type="match status" value="1"/>
</dbReference>
<dbReference type="GO" id="GO:0032259">
    <property type="term" value="P:methylation"/>
    <property type="evidence" value="ECO:0007669"/>
    <property type="project" value="UniProtKB-KW"/>
</dbReference>
<name>A0A3M9NM60_9BACT</name>
<reference evidence="1 2" key="1">
    <citation type="submission" date="2018-11" db="EMBL/GenBank/DDBJ databases">
        <title>Draft genome sequence of Ferruginibacter sp. BO-59.</title>
        <authorList>
            <person name="Im W.T."/>
        </authorList>
    </citation>
    <scope>NUCLEOTIDE SEQUENCE [LARGE SCALE GENOMIC DNA]</scope>
    <source>
        <strain evidence="1 2">BO-59</strain>
    </source>
</reference>
<keyword evidence="1" id="KW-0808">Transferase</keyword>
<protein>
    <submittedName>
        <fullName evidence="1">Class I SAM-dependent methyltransferase</fullName>
    </submittedName>
</protein>
<dbReference type="Proteomes" id="UP000267223">
    <property type="component" value="Unassembled WGS sequence"/>
</dbReference>
<dbReference type="Pfam" id="PF13489">
    <property type="entry name" value="Methyltransf_23"/>
    <property type="match status" value="1"/>
</dbReference>
<organism evidence="1 2">
    <name type="scientific">Hanamia caeni</name>
    <dbReference type="NCBI Taxonomy" id="2294116"/>
    <lineage>
        <taxon>Bacteria</taxon>
        <taxon>Pseudomonadati</taxon>
        <taxon>Bacteroidota</taxon>
        <taxon>Chitinophagia</taxon>
        <taxon>Chitinophagales</taxon>
        <taxon>Chitinophagaceae</taxon>
        <taxon>Hanamia</taxon>
    </lineage>
</organism>
<gene>
    <name evidence="1" type="ORF">EFY79_04245</name>
</gene>
<dbReference type="AlphaFoldDB" id="A0A3M9NM60"/>
<accession>A0A3M9NM60</accession>
<dbReference type="PANTHER" id="PTHR43861:SF6">
    <property type="entry name" value="METHYLTRANSFERASE TYPE 11"/>
    <property type="match status" value="1"/>
</dbReference>
<proteinExistence type="predicted"/>
<dbReference type="EMBL" id="RJJR01000002">
    <property type="protein sequence ID" value="RNI38880.1"/>
    <property type="molecule type" value="Genomic_DNA"/>
</dbReference>
<dbReference type="CDD" id="cd02440">
    <property type="entry name" value="AdoMet_MTases"/>
    <property type="match status" value="1"/>
</dbReference>
<dbReference type="Gene3D" id="3.40.50.150">
    <property type="entry name" value="Vaccinia Virus protein VP39"/>
    <property type="match status" value="1"/>
</dbReference>